<protein>
    <recommendedName>
        <fullName evidence="3">DUF506 family protein</fullName>
    </recommendedName>
</protein>
<evidence type="ECO:0008006" key="3">
    <source>
        <dbReference type="Google" id="ProtNLM"/>
    </source>
</evidence>
<dbReference type="Proteomes" id="UP000006729">
    <property type="component" value="Chromosome 5"/>
</dbReference>
<evidence type="ECO:0000313" key="2">
    <source>
        <dbReference type="Proteomes" id="UP000006729"/>
    </source>
</evidence>
<gene>
    <name evidence="1" type="ORF">POPTR_005G188100</name>
</gene>
<dbReference type="EMBL" id="CM009294">
    <property type="protein sequence ID" value="PNT37437.1"/>
    <property type="molecule type" value="Genomic_DNA"/>
</dbReference>
<dbReference type="Pfam" id="PF04720">
    <property type="entry name" value="PDDEXK_6"/>
    <property type="match status" value="1"/>
</dbReference>
<proteinExistence type="predicted"/>
<organism evidence="1 2">
    <name type="scientific">Populus trichocarpa</name>
    <name type="common">Western balsam poplar</name>
    <name type="synonym">Populus balsamifera subsp. trichocarpa</name>
    <dbReference type="NCBI Taxonomy" id="3694"/>
    <lineage>
        <taxon>Eukaryota</taxon>
        <taxon>Viridiplantae</taxon>
        <taxon>Streptophyta</taxon>
        <taxon>Embryophyta</taxon>
        <taxon>Tracheophyta</taxon>
        <taxon>Spermatophyta</taxon>
        <taxon>Magnoliopsida</taxon>
        <taxon>eudicotyledons</taxon>
        <taxon>Gunneridae</taxon>
        <taxon>Pentapetalae</taxon>
        <taxon>rosids</taxon>
        <taxon>fabids</taxon>
        <taxon>Malpighiales</taxon>
        <taxon>Salicaceae</taxon>
        <taxon>Saliceae</taxon>
        <taxon>Populus</taxon>
    </lineage>
</organism>
<dbReference type="NCBIfam" id="TIGR01615">
    <property type="entry name" value="A_thal_3542"/>
    <property type="match status" value="1"/>
</dbReference>
<dbReference type="InterPro" id="IPR006502">
    <property type="entry name" value="PDDEXK-like"/>
</dbReference>
<dbReference type="AlphaFoldDB" id="A0A2K2AIT2"/>
<sequence>MGSLGEEELVEMVRDYMESDQSTTPVSLRTSKALPRKSQSSLQDIILEAKDIETRVLDKVLMYVRGMGEPSSLKKWVVMRLQMDGYEASLCKTSWASTFGHRVFHFTGDYEYIDVMIMDTNISNKATRLILDMDFRSQFELARPTQTYKELINTLPSVFIGTEERLDKIISLLCSAAKESFKEKGLHTPPWRKAKYMQSKWLSKNCKKVAVMHSPELVDLDAREEGNSTACCSSIF</sequence>
<dbReference type="PANTHER" id="PTHR31579">
    <property type="entry name" value="OS03G0796600 PROTEIN"/>
    <property type="match status" value="1"/>
</dbReference>
<keyword evidence="2" id="KW-1185">Reference proteome</keyword>
<reference evidence="1 2" key="1">
    <citation type="journal article" date="2006" name="Science">
        <title>The genome of black cottonwood, Populus trichocarpa (Torr. &amp; Gray).</title>
        <authorList>
            <person name="Tuskan G.A."/>
            <person name="Difazio S."/>
            <person name="Jansson S."/>
            <person name="Bohlmann J."/>
            <person name="Grigoriev I."/>
            <person name="Hellsten U."/>
            <person name="Putnam N."/>
            <person name="Ralph S."/>
            <person name="Rombauts S."/>
            <person name="Salamov A."/>
            <person name="Schein J."/>
            <person name="Sterck L."/>
            <person name="Aerts A."/>
            <person name="Bhalerao R.R."/>
            <person name="Bhalerao R.P."/>
            <person name="Blaudez D."/>
            <person name="Boerjan W."/>
            <person name="Brun A."/>
            <person name="Brunner A."/>
            <person name="Busov V."/>
            <person name="Campbell M."/>
            <person name="Carlson J."/>
            <person name="Chalot M."/>
            <person name="Chapman J."/>
            <person name="Chen G.L."/>
            <person name="Cooper D."/>
            <person name="Coutinho P.M."/>
            <person name="Couturier J."/>
            <person name="Covert S."/>
            <person name="Cronk Q."/>
            <person name="Cunningham R."/>
            <person name="Davis J."/>
            <person name="Degroeve S."/>
            <person name="Dejardin A."/>
            <person name="Depamphilis C."/>
            <person name="Detter J."/>
            <person name="Dirks B."/>
            <person name="Dubchak I."/>
            <person name="Duplessis S."/>
            <person name="Ehlting J."/>
            <person name="Ellis B."/>
            <person name="Gendler K."/>
            <person name="Goodstein D."/>
            <person name="Gribskov M."/>
            <person name="Grimwood J."/>
            <person name="Groover A."/>
            <person name="Gunter L."/>
            <person name="Hamberger B."/>
            <person name="Heinze B."/>
            <person name="Helariutta Y."/>
            <person name="Henrissat B."/>
            <person name="Holligan D."/>
            <person name="Holt R."/>
            <person name="Huang W."/>
            <person name="Islam-Faridi N."/>
            <person name="Jones S."/>
            <person name="Jones-Rhoades M."/>
            <person name="Jorgensen R."/>
            <person name="Joshi C."/>
            <person name="Kangasjarvi J."/>
            <person name="Karlsson J."/>
            <person name="Kelleher C."/>
            <person name="Kirkpatrick R."/>
            <person name="Kirst M."/>
            <person name="Kohler A."/>
            <person name="Kalluri U."/>
            <person name="Larimer F."/>
            <person name="Leebens-Mack J."/>
            <person name="Leple J.C."/>
            <person name="Locascio P."/>
            <person name="Lou Y."/>
            <person name="Lucas S."/>
            <person name="Martin F."/>
            <person name="Montanini B."/>
            <person name="Napoli C."/>
            <person name="Nelson D.R."/>
            <person name="Nelson C."/>
            <person name="Nieminen K."/>
            <person name="Nilsson O."/>
            <person name="Pereda V."/>
            <person name="Peter G."/>
            <person name="Philippe R."/>
            <person name="Pilate G."/>
            <person name="Poliakov A."/>
            <person name="Razumovskaya J."/>
            <person name="Richardson P."/>
            <person name="Rinaldi C."/>
            <person name="Ritland K."/>
            <person name="Rouze P."/>
            <person name="Ryaboy D."/>
            <person name="Schmutz J."/>
            <person name="Schrader J."/>
            <person name="Segerman B."/>
            <person name="Shin H."/>
            <person name="Siddiqui A."/>
            <person name="Sterky F."/>
            <person name="Terry A."/>
            <person name="Tsai C.J."/>
            <person name="Uberbacher E."/>
            <person name="Unneberg P."/>
            <person name="Vahala J."/>
            <person name="Wall K."/>
            <person name="Wessler S."/>
            <person name="Yang G."/>
            <person name="Yin T."/>
            <person name="Douglas C."/>
            <person name="Marra M."/>
            <person name="Sandberg G."/>
            <person name="Van de Peer Y."/>
            <person name="Rokhsar D."/>
        </authorList>
    </citation>
    <scope>NUCLEOTIDE SEQUENCE [LARGE SCALE GENOMIC DNA]</scope>
    <source>
        <strain evidence="2">cv. Nisqually</strain>
    </source>
</reference>
<evidence type="ECO:0000313" key="1">
    <source>
        <dbReference type="EMBL" id="PNT37437.1"/>
    </source>
</evidence>
<dbReference type="PANTHER" id="PTHR31579:SF91">
    <property type="entry name" value="DUF506 FAMILY PROTEIN"/>
    <property type="match status" value="1"/>
</dbReference>
<accession>A0A2K2AIT2</accession>
<dbReference type="STRING" id="3694.A0A2K2AIT2"/>
<name>A0A2K2AIT2_POPTR</name>
<dbReference type="InParanoid" id="A0A2K2AIT2"/>